<dbReference type="Proteomes" id="UP000823775">
    <property type="component" value="Unassembled WGS sequence"/>
</dbReference>
<name>A0ABS8RVI0_DATST</name>
<gene>
    <name evidence="2" type="ORF">HAX54_008298</name>
</gene>
<sequence>MGNQRNPTHFLAILLVVIVSTITQYEATRILLLDDGIVWKRNANVVLLSSPLWRPVSPPTPDRATNPKIRPSMIGHKNFVSQKTVAPPSRKVEGSMKLEVGVTINGT</sequence>
<organism evidence="2 3">
    <name type="scientific">Datura stramonium</name>
    <name type="common">Jimsonweed</name>
    <name type="synonym">Common thornapple</name>
    <dbReference type="NCBI Taxonomy" id="4076"/>
    <lineage>
        <taxon>Eukaryota</taxon>
        <taxon>Viridiplantae</taxon>
        <taxon>Streptophyta</taxon>
        <taxon>Embryophyta</taxon>
        <taxon>Tracheophyta</taxon>
        <taxon>Spermatophyta</taxon>
        <taxon>Magnoliopsida</taxon>
        <taxon>eudicotyledons</taxon>
        <taxon>Gunneridae</taxon>
        <taxon>Pentapetalae</taxon>
        <taxon>asterids</taxon>
        <taxon>lamiids</taxon>
        <taxon>Solanales</taxon>
        <taxon>Solanaceae</taxon>
        <taxon>Solanoideae</taxon>
        <taxon>Datureae</taxon>
        <taxon>Datura</taxon>
    </lineage>
</organism>
<reference evidence="2 3" key="1">
    <citation type="journal article" date="2021" name="BMC Genomics">
        <title>Datura genome reveals duplications of psychoactive alkaloid biosynthetic genes and high mutation rate following tissue culture.</title>
        <authorList>
            <person name="Rajewski A."/>
            <person name="Carter-House D."/>
            <person name="Stajich J."/>
            <person name="Litt A."/>
        </authorList>
    </citation>
    <scope>NUCLEOTIDE SEQUENCE [LARGE SCALE GENOMIC DNA]</scope>
    <source>
        <strain evidence="2">AR-01</strain>
    </source>
</reference>
<keyword evidence="1" id="KW-0732">Signal</keyword>
<evidence type="ECO:0000313" key="2">
    <source>
        <dbReference type="EMBL" id="MCD7450737.1"/>
    </source>
</evidence>
<accession>A0ABS8RVI0</accession>
<evidence type="ECO:0000313" key="3">
    <source>
        <dbReference type="Proteomes" id="UP000823775"/>
    </source>
</evidence>
<proteinExistence type="predicted"/>
<feature type="chain" id="PRO_5045050944" evidence="1">
    <location>
        <begin position="28"/>
        <end position="107"/>
    </location>
</feature>
<keyword evidence="3" id="KW-1185">Reference proteome</keyword>
<dbReference type="EMBL" id="JACEIK010000143">
    <property type="protein sequence ID" value="MCD7450737.1"/>
    <property type="molecule type" value="Genomic_DNA"/>
</dbReference>
<feature type="signal peptide" evidence="1">
    <location>
        <begin position="1"/>
        <end position="27"/>
    </location>
</feature>
<comment type="caution">
    <text evidence="2">The sequence shown here is derived from an EMBL/GenBank/DDBJ whole genome shotgun (WGS) entry which is preliminary data.</text>
</comment>
<evidence type="ECO:0000256" key="1">
    <source>
        <dbReference type="SAM" id="SignalP"/>
    </source>
</evidence>
<protein>
    <submittedName>
        <fullName evidence="2">Uncharacterized protein</fullName>
    </submittedName>
</protein>